<comment type="caution">
    <text evidence="1">The sequence shown here is derived from an EMBL/GenBank/DDBJ whole genome shotgun (WGS) entry which is preliminary data.</text>
</comment>
<evidence type="ECO:0000313" key="2">
    <source>
        <dbReference type="Proteomes" id="UP001209540"/>
    </source>
</evidence>
<reference evidence="1" key="2">
    <citation type="submission" date="2023-02" db="EMBL/GenBank/DDBJ databases">
        <authorList>
            <consortium name="DOE Joint Genome Institute"/>
            <person name="Mondo S.J."/>
            <person name="Chang Y."/>
            <person name="Wang Y."/>
            <person name="Ahrendt S."/>
            <person name="Andreopoulos W."/>
            <person name="Barry K."/>
            <person name="Beard J."/>
            <person name="Benny G.L."/>
            <person name="Blankenship S."/>
            <person name="Bonito G."/>
            <person name="Cuomo C."/>
            <person name="Desiro A."/>
            <person name="Gervers K.A."/>
            <person name="Hundley H."/>
            <person name="Kuo A."/>
            <person name="LaButti K."/>
            <person name="Lang B.F."/>
            <person name="Lipzen A."/>
            <person name="O'Donnell K."/>
            <person name="Pangilinan J."/>
            <person name="Reynolds N."/>
            <person name="Sandor L."/>
            <person name="Smith M.W."/>
            <person name="Tsang A."/>
            <person name="Grigoriev I.V."/>
            <person name="Stajich J.E."/>
            <person name="Spatafora J.W."/>
        </authorList>
    </citation>
    <scope>NUCLEOTIDE SEQUENCE</scope>
    <source>
        <strain evidence="1">RSA 2281</strain>
    </source>
</reference>
<organism evidence="1 2">
    <name type="scientific">Phascolomyces articulosus</name>
    <dbReference type="NCBI Taxonomy" id="60185"/>
    <lineage>
        <taxon>Eukaryota</taxon>
        <taxon>Fungi</taxon>
        <taxon>Fungi incertae sedis</taxon>
        <taxon>Mucoromycota</taxon>
        <taxon>Mucoromycotina</taxon>
        <taxon>Mucoromycetes</taxon>
        <taxon>Mucorales</taxon>
        <taxon>Lichtheimiaceae</taxon>
        <taxon>Phascolomyces</taxon>
    </lineage>
</organism>
<proteinExistence type="predicted"/>
<reference evidence="1" key="1">
    <citation type="journal article" date="2022" name="IScience">
        <title>Evolution of zygomycete secretomes and the origins of terrestrial fungal ecologies.</title>
        <authorList>
            <person name="Chang Y."/>
            <person name="Wang Y."/>
            <person name="Mondo S."/>
            <person name="Ahrendt S."/>
            <person name="Andreopoulos W."/>
            <person name="Barry K."/>
            <person name="Beard J."/>
            <person name="Benny G.L."/>
            <person name="Blankenship S."/>
            <person name="Bonito G."/>
            <person name="Cuomo C."/>
            <person name="Desiro A."/>
            <person name="Gervers K.A."/>
            <person name="Hundley H."/>
            <person name="Kuo A."/>
            <person name="LaButti K."/>
            <person name="Lang B.F."/>
            <person name="Lipzen A."/>
            <person name="O'Donnell K."/>
            <person name="Pangilinan J."/>
            <person name="Reynolds N."/>
            <person name="Sandor L."/>
            <person name="Smith M.E."/>
            <person name="Tsang A."/>
            <person name="Grigoriev I.V."/>
            <person name="Stajich J.E."/>
            <person name="Spatafora J.W."/>
        </authorList>
    </citation>
    <scope>NUCLEOTIDE SEQUENCE</scope>
    <source>
        <strain evidence="1">RSA 2281</strain>
    </source>
</reference>
<evidence type="ECO:0000313" key="1">
    <source>
        <dbReference type="EMBL" id="KAI9278577.1"/>
    </source>
</evidence>
<dbReference type="AlphaFoldDB" id="A0AAD5PKH2"/>
<gene>
    <name evidence="1" type="ORF">BDA99DRAFT_567277</name>
</gene>
<keyword evidence="2" id="KW-1185">Reference proteome</keyword>
<name>A0AAD5PKH2_9FUNG</name>
<accession>A0AAD5PKH2</accession>
<dbReference type="EMBL" id="JAIXMP010000001">
    <property type="protein sequence ID" value="KAI9278577.1"/>
    <property type="molecule type" value="Genomic_DNA"/>
</dbReference>
<sequence length="189" mass="22010">MYITYETAHWYMDEKRKCVTHDQPLKTIPTVLPKPDFKPTKLVRISDMKVVDGSQVNEGYCALSYVWNQSGDIILLDQQQKITPGVGKKENNNIKEYKRIDKGKHKIISPTKYTIKKAVNFIQYNGIVGNVKYVQFEGIIQKICQQFNIQYICCQENTPRTSIFQTIMDFSRSRPFKKITLCGQEHSYV</sequence>
<protein>
    <submittedName>
        <fullName evidence="1">Uncharacterized protein</fullName>
    </submittedName>
</protein>
<dbReference type="Proteomes" id="UP001209540">
    <property type="component" value="Unassembled WGS sequence"/>
</dbReference>